<gene>
    <name evidence="4" type="ORF">FYJ24_11180</name>
</gene>
<sequence length="582" mass="62614">MTPLLGRLAGLDDEALVAKTNRGMVRRAGKIIGTVTELAGETNSVQLAVGDARVTVSSGEGLKDARCSCPVAGVCVHLVAVCIWARDKVEPVYDADPAQREDHAQRANHAREAGAAHRADPTQRAARAHEERPDVQATVHSVTTKPGHVANWREAATDVRSAIEACWGLGRVRGAAGVRLRRASERARLGGLPLLARLADSAVDEMAHFFEHTDDADEVRCVLALAEAWVLARSIEGSEEPLPASLSGSVPRVSEQAEVGRLLPLVASWKVTTGGARVFTWHALDLDHYRIESVTTGRAPGADPGFCGDVGVSLLWNESARTLTSGIVTLHGAERRPDGTLSATSRTRVSVSPFGDLDWAMIAVWVNQLSDGFARTAWGFSAEPLRVIRPRHRSSLGAVELDEVRQQLVLPVTDRDRCQHRLVVPADARGSAVLAGVASYSKVFAIIAVGNLPETVLVKTREGVQLVPLSFFEPDYGTSLPVPKPLSRGQKHSAFTRPAAPDPLVRLLSHCADLVTVLYVTGQKELTSRQRDSLDQCIRDADDVGLETLAGALRSTRRAPRPVSVLWAAFVIDRLKTLVGDG</sequence>
<reference evidence="4 5" key="1">
    <citation type="submission" date="2019-08" db="EMBL/GenBank/DDBJ databases">
        <title>In-depth cultivation of the pig gut microbiome towards novel bacterial diversity and tailored functional studies.</title>
        <authorList>
            <person name="Wylensek D."/>
            <person name="Hitch T.C.A."/>
            <person name="Clavel T."/>
        </authorList>
    </citation>
    <scope>NUCLEOTIDE SEQUENCE [LARGE SCALE GENOMIC DNA]</scope>
    <source>
        <strain evidence="4 5">WB03_NA08</strain>
    </source>
</reference>
<evidence type="ECO:0000313" key="4">
    <source>
        <dbReference type="EMBL" id="MSS85305.1"/>
    </source>
</evidence>
<evidence type="ECO:0000259" key="3">
    <source>
        <dbReference type="PROSITE" id="PS50966"/>
    </source>
</evidence>
<evidence type="ECO:0000313" key="5">
    <source>
        <dbReference type="Proteomes" id="UP000470875"/>
    </source>
</evidence>
<accession>A0A6N7W7S6</accession>
<feature type="compositionally biased region" description="Basic and acidic residues" evidence="2">
    <location>
        <begin position="99"/>
        <end position="134"/>
    </location>
</feature>
<keyword evidence="1" id="KW-0479">Metal-binding</keyword>
<name>A0A6N7W7S6_9ACTO</name>
<feature type="domain" description="SWIM-type" evidence="3">
    <location>
        <begin position="52"/>
        <end position="86"/>
    </location>
</feature>
<organism evidence="4 5">
    <name type="scientific">Scrofimicrobium canadense</name>
    <dbReference type="NCBI Taxonomy" id="2652290"/>
    <lineage>
        <taxon>Bacteria</taxon>
        <taxon>Bacillati</taxon>
        <taxon>Actinomycetota</taxon>
        <taxon>Actinomycetes</taxon>
        <taxon>Actinomycetales</taxon>
        <taxon>Actinomycetaceae</taxon>
        <taxon>Scrofimicrobium</taxon>
    </lineage>
</organism>
<proteinExistence type="predicted"/>
<keyword evidence="5" id="KW-1185">Reference proteome</keyword>
<keyword evidence="1" id="KW-0862">Zinc</keyword>
<evidence type="ECO:0000256" key="2">
    <source>
        <dbReference type="SAM" id="MobiDB-lite"/>
    </source>
</evidence>
<keyword evidence="1" id="KW-0863">Zinc-finger</keyword>
<comment type="caution">
    <text evidence="4">The sequence shown here is derived from an EMBL/GenBank/DDBJ whole genome shotgun (WGS) entry which is preliminary data.</text>
</comment>
<evidence type="ECO:0000256" key="1">
    <source>
        <dbReference type="PROSITE-ProRule" id="PRU00325"/>
    </source>
</evidence>
<dbReference type="PROSITE" id="PS50966">
    <property type="entry name" value="ZF_SWIM"/>
    <property type="match status" value="1"/>
</dbReference>
<dbReference type="RefSeq" id="WP_154546440.1">
    <property type="nucleotide sequence ID" value="NZ_VULO01000015.1"/>
</dbReference>
<dbReference type="GO" id="GO:0008270">
    <property type="term" value="F:zinc ion binding"/>
    <property type="evidence" value="ECO:0007669"/>
    <property type="project" value="UniProtKB-KW"/>
</dbReference>
<dbReference type="AlphaFoldDB" id="A0A6N7W7S6"/>
<dbReference type="Proteomes" id="UP000470875">
    <property type="component" value="Unassembled WGS sequence"/>
</dbReference>
<dbReference type="EMBL" id="VULO01000015">
    <property type="protein sequence ID" value="MSS85305.1"/>
    <property type="molecule type" value="Genomic_DNA"/>
</dbReference>
<protein>
    <recommendedName>
        <fullName evidence="3">SWIM-type domain-containing protein</fullName>
    </recommendedName>
</protein>
<dbReference type="InterPro" id="IPR007527">
    <property type="entry name" value="Znf_SWIM"/>
</dbReference>
<feature type="region of interest" description="Disordered" evidence="2">
    <location>
        <begin position="99"/>
        <end position="136"/>
    </location>
</feature>